<dbReference type="PANTHER" id="PTHR10177">
    <property type="entry name" value="CYCLINS"/>
    <property type="match status" value="1"/>
</dbReference>
<feature type="compositionally biased region" description="Basic and acidic residues" evidence="5">
    <location>
        <begin position="94"/>
        <end position="114"/>
    </location>
</feature>
<dbReference type="Pfam" id="PF02984">
    <property type="entry name" value="Cyclin_C"/>
    <property type="match status" value="1"/>
</dbReference>
<dbReference type="Gene3D" id="1.10.472.10">
    <property type="entry name" value="Cyclin-like"/>
    <property type="match status" value="2"/>
</dbReference>
<dbReference type="SUPFAM" id="SSF47954">
    <property type="entry name" value="Cyclin-like"/>
    <property type="match status" value="2"/>
</dbReference>
<keyword evidence="9" id="KW-1185">Reference proteome</keyword>
<evidence type="ECO:0000256" key="4">
    <source>
        <dbReference type="RuleBase" id="RU000383"/>
    </source>
</evidence>
<keyword evidence="1" id="KW-0132">Cell division</keyword>
<evidence type="ECO:0000256" key="5">
    <source>
        <dbReference type="SAM" id="MobiDB-lite"/>
    </source>
</evidence>
<protein>
    <recommendedName>
        <fullName evidence="10">Cyclin N-terminal domain-containing protein</fullName>
    </recommendedName>
</protein>
<dbReference type="SMART" id="SM01332">
    <property type="entry name" value="Cyclin_C"/>
    <property type="match status" value="1"/>
</dbReference>
<feature type="region of interest" description="Disordered" evidence="5">
    <location>
        <begin position="312"/>
        <end position="343"/>
    </location>
</feature>
<keyword evidence="2 4" id="KW-0195">Cyclin</keyword>
<keyword evidence="3" id="KW-0131">Cell cycle</keyword>
<name>A0A8K0NFF8_9HYPO</name>
<proteinExistence type="inferred from homology"/>
<dbReference type="InterPro" id="IPR013763">
    <property type="entry name" value="Cyclin-like_dom"/>
</dbReference>
<evidence type="ECO:0000256" key="2">
    <source>
        <dbReference type="ARBA" id="ARBA00023127"/>
    </source>
</evidence>
<evidence type="ECO:0000259" key="6">
    <source>
        <dbReference type="SMART" id="SM00385"/>
    </source>
</evidence>
<comment type="similarity">
    <text evidence="4">Belongs to the cyclin family.</text>
</comment>
<dbReference type="InterPro" id="IPR006671">
    <property type="entry name" value="Cyclin_N"/>
</dbReference>
<feature type="domain" description="Cyclin-like" evidence="6">
    <location>
        <begin position="447"/>
        <end position="531"/>
    </location>
</feature>
<dbReference type="SMART" id="SM00385">
    <property type="entry name" value="CYCLIN"/>
    <property type="match status" value="2"/>
</dbReference>
<sequence>MDAKPSRPRGSENNIQSLHQKHKSTGSLVMAASAASTTVGFRGPARRAAFGDVTNMPKASLGGLHKGKLPKVQTAHGVASTALINKENAPYHRGGRDSKNSKDPKDPKDPKEPLARPAQRPSTASFNKPNVMVFSDAAKKSAAAAAAVAAAGHDAGALSSAAGVARSDYSAAAAAQQPRTVCATSSDDKEVVMPPSATITTTSTTLDAPPMQPRHHKSQPHLKQSLPPMLRRTQSKQFESLDQSVDKSARESAAAGADLITIPASIAEEQMYAHLSYCADEDELLRHQVNHVDAYPDLPSKLHLVSEEGHSIHNPAKEGHTQALSEPEEYWDEDEDEDEDYDDQDQAYTTAHSFRSQNMTTGGVTTILAPAITSKVQRELDEAKLEVQRTRSPDDVEEEMWDVSMVAEYGEEIFEYMRELEVKMQPNPHYMEMQTEIQWTMRSVLMDWLVQVHNRFSLLPETLFLTVNYIDRFLSSKIVSIGKLQLVGATAILVASKYEEINCPSLDEIVYMVDGGYTTEEILKAERFMLSMLSFELGWPGPMSFLRRVSKADDYDLDTRTLAKYFLELTIMDERFVASPPSLLAAGAHCLSRLILKKGEWTKAHVHYSGYTWAQLRPVVTIMIECCEHPHRHHSAVFEKYQEKRFKEASTIVQHALDAGFCLPHHATSVRPMRGQTQKSELSSDDLAYAPNTLLVPAEG</sequence>
<dbReference type="InterPro" id="IPR048258">
    <property type="entry name" value="Cyclins_cyclin-box"/>
</dbReference>
<dbReference type="GO" id="GO:0051301">
    <property type="term" value="P:cell division"/>
    <property type="evidence" value="ECO:0007669"/>
    <property type="project" value="UniProtKB-KW"/>
</dbReference>
<evidence type="ECO:0000256" key="3">
    <source>
        <dbReference type="ARBA" id="ARBA00023306"/>
    </source>
</evidence>
<dbReference type="PROSITE" id="PS00292">
    <property type="entry name" value="CYCLINS"/>
    <property type="match status" value="1"/>
</dbReference>
<organism evidence="8 9">
    <name type="scientific">Claviceps africana</name>
    <dbReference type="NCBI Taxonomy" id="83212"/>
    <lineage>
        <taxon>Eukaryota</taxon>
        <taxon>Fungi</taxon>
        <taxon>Dikarya</taxon>
        <taxon>Ascomycota</taxon>
        <taxon>Pezizomycotina</taxon>
        <taxon>Sordariomycetes</taxon>
        <taxon>Hypocreomycetidae</taxon>
        <taxon>Hypocreales</taxon>
        <taxon>Clavicipitaceae</taxon>
        <taxon>Claviceps</taxon>
    </lineage>
</organism>
<dbReference type="Pfam" id="PF00134">
    <property type="entry name" value="Cyclin_N"/>
    <property type="match status" value="1"/>
</dbReference>
<dbReference type="Proteomes" id="UP000811619">
    <property type="component" value="Unassembled WGS sequence"/>
</dbReference>
<dbReference type="CDD" id="cd20512">
    <property type="entry name" value="CYCLIN_CLBs_yeast_rpt2"/>
    <property type="match status" value="1"/>
</dbReference>
<dbReference type="OrthoDB" id="5590282at2759"/>
<evidence type="ECO:0000313" key="9">
    <source>
        <dbReference type="Proteomes" id="UP000811619"/>
    </source>
</evidence>
<accession>A0A8K0NFF8</accession>
<evidence type="ECO:0008006" key="10">
    <source>
        <dbReference type="Google" id="ProtNLM"/>
    </source>
</evidence>
<dbReference type="InterPro" id="IPR004367">
    <property type="entry name" value="Cyclin_C-dom"/>
</dbReference>
<reference evidence="8" key="1">
    <citation type="journal article" date="2020" name="bioRxiv">
        <title>Whole genome comparisons of ergot fungi reveals the divergence and evolution of species within the genus Claviceps are the result of varying mechanisms driving genome evolution and host range expansion.</title>
        <authorList>
            <person name="Wyka S.A."/>
            <person name="Mondo S.J."/>
            <person name="Liu M."/>
            <person name="Dettman J."/>
            <person name="Nalam V."/>
            <person name="Broders K.D."/>
        </authorList>
    </citation>
    <scope>NUCLEOTIDE SEQUENCE</scope>
    <source>
        <strain evidence="8">CCC 489</strain>
    </source>
</reference>
<dbReference type="EMBL" id="SRPY01001202">
    <property type="protein sequence ID" value="KAG5913945.1"/>
    <property type="molecule type" value="Genomic_DNA"/>
</dbReference>
<feature type="region of interest" description="Disordered" evidence="5">
    <location>
        <begin position="200"/>
        <end position="225"/>
    </location>
</feature>
<evidence type="ECO:0000313" key="8">
    <source>
        <dbReference type="EMBL" id="KAG5913945.1"/>
    </source>
</evidence>
<feature type="domain" description="Cyclin-like" evidence="6">
    <location>
        <begin position="544"/>
        <end position="625"/>
    </location>
</feature>
<feature type="compositionally biased region" description="Acidic residues" evidence="5">
    <location>
        <begin position="326"/>
        <end position="343"/>
    </location>
</feature>
<dbReference type="InterPro" id="IPR039361">
    <property type="entry name" value="Cyclin"/>
</dbReference>
<feature type="region of interest" description="Disordered" evidence="5">
    <location>
        <begin position="81"/>
        <end position="127"/>
    </location>
</feature>
<dbReference type="InterPro" id="IPR036915">
    <property type="entry name" value="Cyclin-like_sf"/>
</dbReference>
<dbReference type="CDD" id="cd20568">
    <property type="entry name" value="CYCLIN_CLBs_yeast_rpt1"/>
    <property type="match status" value="1"/>
</dbReference>
<evidence type="ECO:0000256" key="1">
    <source>
        <dbReference type="ARBA" id="ARBA00022618"/>
    </source>
</evidence>
<feature type="region of interest" description="Disordered" evidence="5">
    <location>
        <begin position="1"/>
        <end position="39"/>
    </location>
</feature>
<dbReference type="FunFam" id="1.10.472.10:FF:000001">
    <property type="entry name" value="G2/mitotic-specific cyclin"/>
    <property type="match status" value="1"/>
</dbReference>
<evidence type="ECO:0000259" key="7">
    <source>
        <dbReference type="SMART" id="SM01332"/>
    </source>
</evidence>
<gene>
    <name evidence="8" type="ORF">E4U42_000780</name>
</gene>
<dbReference type="AlphaFoldDB" id="A0A8K0NFF8"/>
<feature type="domain" description="Cyclin C-terminal" evidence="7">
    <location>
        <begin position="540"/>
        <end position="655"/>
    </location>
</feature>
<comment type="caution">
    <text evidence="8">The sequence shown here is derived from an EMBL/GenBank/DDBJ whole genome shotgun (WGS) entry which is preliminary data.</text>
</comment>